<evidence type="ECO:0000313" key="2">
    <source>
        <dbReference type="Proteomes" id="UP000627781"/>
    </source>
</evidence>
<proteinExistence type="predicted"/>
<dbReference type="RefSeq" id="WP_143318097.1">
    <property type="nucleotide sequence ID" value="NZ_JACSRA010000025.1"/>
</dbReference>
<protein>
    <submittedName>
        <fullName evidence="1">DUF2508 family protein</fullName>
    </submittedName>
</protein>
<dbReference type="InterPro" id="IPR019644">
    <property type="entry name" value="DUF2508"/>
</dbReference>
<dbReference type="Pfam" id="PF10704">
    <property type="entry name" value="DUF2508"/>
    <property type="match status" value="1"/>
</dbReference>
<dbReference type="SUPFAM" id="SSF47364">
    <property type="entry name" value="Domain of the SRP/SRP receptor G-proteins"/>
    <property type="match status" value="1"/>
</dbReference>
<accession>A0ABR8PWJ2</accession>
<dbReference type="Proteomes" id="UP000627781">
    <property type="component" value="Unassembled WGS sequence"/>
</dbReference>
<organism evidence="1 2">
    <name type="scientific">Clostridium cibarium</name>
    <dbReference type="NCBI Taxonomy" id="2762247"/>
    <lineage>
        <taxon>Bacteria</taxon>
        <taxon>Bacillati</taxon>
        <taxon>Bacillota</taxon>
        <taxon>Clostridia</taxon>
        <taxon>Eubacteriales</taxon>
        <taxon>Clostridiaceae</taxon>
        <taxon>Clostridium</taxon>
    </lineage>
</organism>
<dbReference type="EMBL" id="JACSRA010000025">
    <property type="protein sequence ID" value="MBD7912546.1"/>
    <property type="molecule type" value="Genomic_DNA"/>
</dbReference>
<comment type="caution">
    <text evidence="1">The sequence shown here is derived from an EMBL/GenBank/DDBJ whole genome shotgun (WGS) entry which is preliminary data.</text>
</comment>
<evidence type="ECO:0000313" key="1">
    <source>
        <dbReference type="EMBL" id="MBD7912546.1"/>
    </source>
</evidence>
<keyword evidence="2" id="KW-1185">Reference proteome</keyword>
<dbReference type="InterPro" id="IPR036225">
    <property type="entry name" value="SRP/SRP_N"/>
</dbReference>
<name>A0ABR8PWJ2_9CLOT</name>
<gene>
    <name evidence="1" type="ORF">H9661_14380</name>
</gene>
<reference evidence="1 2" key="1">
    <citation type="submission" date="2020-08" db="EMBL/GenBank/DDBJ databases">
        <title>A Genomic Blueprint of the Chicken Gut Microbiome.</title>
        <authorList>
            <person name="Gilroy R."/>
            <person name="Ravi A."/>
            <person name="Getino M."/>
            <person name="Pursley I."/>
            <person name="Horton D.L."/>
            <person name="Alikhan N.-F."/>
            <person name="Baker D."/>
            <person name="Gharbi K."/>
            <person name="Hall N."/>
            <person name="Watson M."/>
            <person name="Adriaenssens E.M."/>
            <person name="Foster-Nyarko E."/>
            <person name="Jarju S."/>
            <person name="Secka A."/>
            <person name="Antonio M."/>
            <person name="Oren A."/>
            <person name="Chaudhuri R."/>
            <person name="La Ragione R.M."/>
            <person name="Hildebrand F."/>
            <person name="Pallen M.J."/>
        </authorList>
    </citation>
    <scope>NUCLEOTIDE SEQUENCE [LARGE SCALE GENOMIC DNA]</scope>
    <source>
        <strain evidence="1 2">Sa3CVN1</strain>
    </source>
</reference>
<sequence>MNKRNIIEYVKGIISNNKTDDELITEIEYALLEIETARNIFNNVEDPRLIEVAIYSEEVAMKRFDHLLSIARERGISVSNEYIVDKFLELAE</sequence>